<dbReference type="Proteomes" id="UP000027980">
    <property type="component" value="Chromosome"/>
</dbReference>
<reference evidence="1 2" key="1">
    <citation type="submission" date="2014-07" db="EMBL/GenBank/DDBJ databases">
        <title>Complete genome sequence of a moderately halophilic bacterium Terribacillus aidingensis MP602, isolated from Cryptomeria fortunei in Tianmu mountain in China.</title>
        <authorList>
            <person name="Wang Y."/>
            <person name="Lu P."/>
            <person name="Zhang L."/>
        </authorList>
    </citation>
    <scope>NUCLEOTIDE SEQUENCE [LARGE SCALE GENOMIC DNA]</scope>
    <source>
        <strain evidence="1 2">MP602</strain>
    </source>
</reference>
<sequence length="86" mass="9990">MPTYDEWQVTYKETAIREIQKYFRIYQIGNISEGVLATGSARIAQQAERIDDSTFASLLEQISRSLAANEIQDVRNKYYELEQLPI</sequence>
<dbReference type="KEGG" id="tap:GZ22_03755"/>
<dbReference type="RefSeq" id="WP_038558764.1">
    <property type="nucleotide sequence ID" value="NZ_CP008876.1"/>
</dbReference>
<dbReference type="HOGENOM" id="CLU_2496829_0_0_9"/>
<proteinExistence type="predicted"/>
<evidence type="ECO:0000313" key="1">
    <source>
        <dbReference type="EMBL" id="AIF65848.1"/>
    </source>
</evidence>
<name>A0A075LN80_9BACI</name>
<dbReference type="AlphaFoldDB" id="A0A075LN80"/>
<evidence type="ECO:0000313" key="2">
    <source>
        <dbReference type="Proteomes" id="UP000027980"/>
    </source>
</evidence>
<dbReference type="OrthoDB" id="2968920at2"/>
<organism evidence="1 2">
    <name type="scientific">Terribacillus saccharophilus</name>
    <dbReference type="NCBI Taxonomy" id="361277"/>
    <lineage>
        <taxon>Bacteria</taxon>
        <taxon>Bacillati</taxon>
        <taxon>Bacillota</taxon>
        <taxon>Bacilli</taxon>
        <taxon>Bacillales</taxon>
        <taxon>Bacillaceae</taxon>
        <taxon>Terribacillus</taxon>
    </lineage>
</organism>
<dbReference type="EMBL" id="CP008876">
    <property type="protein sequence ID" value="AIF65848.1"/>
    <property type="molecule type" value="Genomic_DNA"/>
</dbReference>
<dbReference type="GeneID" id="34221902"/>
<accession>A0A075LN80</accession>
<gene>
    <name evidence="1" type="ORF">GZ22_03755</name>
</gene>
<protein>
    <submittedName>
        <fullName evidence="1">Uncharacterized protein</fullName>
    </submittedName>
</protein>